<gene>
    <name evidence="6" type="ORF">IEO21_05948</name>
</gene>
<protein>
    <recommendedName>
        <fullName evidence="5">Metallo-beta-lactamase domain-containing protein</fullName>
    </recommendedName>
</protein>
<dbReference type="GO" id="GO:0016787">
    <property type="term" value="F:hydrolase activity"/>
    <property type="evidence" value="ECO:0007669"/>
    <property type="project" value="UniProtKB-KW"/>
</dbReference>
<dbReference type="SUPFAM" id="SSF56281">
    <property type="entry name" value="Metallo-hydrolase/oxidoreductase"/>
    <property type="match status" value="1"/>
</dbReference>
<proteinExistence type="inferred from homology"/>
<dbReference type="CDD" id="cd07730">
    <property type="entry name" value="metallo-hydrolase-like_MBL-fold"/>
    <property type="match status" value="1"/>
</dbReference>
<keyword evidence="3" id="KW-0378">Hydrolase</keyword>
<comment type="similarity">
    <text evidence="1">Belongs to the metallo-beta-lactamase superfamily.</text>
</comment>
<sequence length="314" mass="34952">MTSFTGDISFPQDSPGQRYVSVYALHAGSLFPPHVEAFGDSICQSGSLKAPSFSFLVEHEVHGRLLFDLGLRKDGKGYPPAWDEIVTQLKVDCSKDVADLLQEGGVQPGSINSIVYRYCEIRDSHLHFDHVGDLAPFPQAELIVGADTAVLMQKTYPSDPTGLWPEWPSGQKVRYVNYSDADAPARPIAPFGSFTRALDLYNDGSFYLLDAPGHLPGHLAALARVSPDSFILLAGDCCHHRQYYTPGVRLVSQEHHHDIDVARDTMERLKRMNKERNVVLVLAHESQRLEEGMPLFPRSLNEWAKEEMARKPGA</sequence>
<organism evidence="6 7">
    <name type="scientific">Rhodonia placenta</name>
    <dbReference type="NCBI Taxonomy" id="104341"/>
    <lineage>
        <taxon>Eukaryota</taxon>
        <taxon>Fungi</taxon>
        <taxon>Dikarya</taxon>
        <taxon>Basidiomycota</taxon>
        <taxon>Agaricomycotina</taxon>
        <taxon>Agaricomycetes</taxon>
        <taxon>Polyporales</taxon>
        <taxon>Adustoporiaceae</taxon>
        <taxon>Rhodonia</taxon>
    </lineage>
</organism>
<comment type="caution">
    <text evidence="6">The sequence shown here is derived from an EMBL/GenBank/DDBJ whole genome shotgun (WGS) entry which is preliminary data.</text>
</comment>
<evidence type="ECO:0000256" key="1">
    <source>
        <dbReference type="ARBA" id="ARBA00007749"/>
    </source>
</evidence>
<reference evidence="6" key="2">
    <citation type="journal article" name="Front. Microbiol.">
        <title>Degradative Capacity of Two Strains of Rhodonia placenta: From Phenotype to Genotype.</title>
        <authorList>
            <person name="Kolle M."/>
            <person name="Horta M.A.C."/>
            <person name="Nowrousian M."/>
            <person name="Ohm R.A."/>
            <person name="Benz J.P."/>
            <person name="Pilgard A."/>
        </authorList>
    </citation>
    <scope>NUCLEOTIDE SEQUENCE</scope>
    <source>
        <strain evidence="6">FPRL280</strain>
    </source>
</reference>
<dbReference type="PANTHER" id="PTHR42978:SF5">
    <property type="entry name" value="METALLO-BETA-LACTAMASE DOMAIN-CONTAINING PROTEIN"/>
    <property type="match status" value="1"/>
</dbReference>
<keyword evidence="4" id="KW-0862">Zinc</keyword>
<keyword evidence="2" id="KW-0479">Metal-binding</keyword>
<dbReference type="PANTHER" id="PTHR42978">
    <property type="entry name" value="QUORUM-QUENCHING LACTONASE YTNP-RELATED-RELATED"/>
    <property type="match status" value="1"/>
</dbReference>
<accession>A0A8H7P120</accession>
<dbReference type="AlphaFoldDB" id="A0A8H7P120"/>
<reference evidence="6" key="1">
    <citation type="submission" date="2020-11" db="EMBL/GenBank/DDBJ databases">
        <authorList>
            <person name="Koelle M."/>
            <person name="Horta M.A.C."/>
            <person name="Nowrousian M."/>
            <person name="Ohm R.A."/>
            <person name="Benz P."/>
            <person name="Pilgard A."/>
        </authorList>
    </citation>
    <scope>NUCLEOTIDE SEQUENCE</scope>
    <source>
        <strain evidence="6">FPRL280</strain>
    </source>
</reference>
<dbReference type="Proteomes" id="UP000639403">
    <property type="component" value="Unassembled WGS sequence"/>
</dbReference>
<dbReference type="Gene3D" id="3.60.15.10">
    <property type="entry name" value="Ribonuclease Z/Hydroxyacylglutathione hydrolase-like"/>
    <property type="match status" value="1"/>
</dbReference>
<feature type="domain" description="Metallo-beta-lactamase" evidence="5">
    <location>
        <begin position="51"/>
        <end position="284"/>
    </location>
</feature>
<dbReference type="GO" id="GO:0046872">
    <property type="term" value="F:metal ion binding"/>
    <property type="evidence" value="ECO:0007669"/>
    <property type="project" value="UniProtKB-KW"/>
</dbReference>
<evidence type="ECO:0000313" key="7">
    <source>
        <dbReference type="Proteomes" id="UP000639403"/>
    </source>
</evidence>
<name>A0A8H7P120_9APHY</name>
<evidence type="ECO:0000259" key="5">
    <source>
        <dbReference type="SMART" id="SM00849"/>
    </source>
</evidence>
<evidence type="ECO:0000256" key="4">
    <source>
        <dbReference type="ARBA" id="ARBA00022833"/>
    </source>
</evidence>
<evidence type="ECO:0000256" key="2">
    <source>
        <dbReference type="ARBA" id="ARBA00022723"/>
    </source>
</evidence>
<dbReference type="InterPro" id="IPR001279">
    <property type="entry name" value="Metallo-B-lactamas"/>
</dbReference>
<evidence type="ECO:0000313" key="6">
    <source>
        <dbReference type="EMBL" id="KAF9812848.1"/>
    </source>
</evidence>
<evidence type="ECO:0000256" key="3">
    <source>
        <dbReference type="ARBA" id="ARBA00022801"/>
    </source>
</evidence>
<dbReference type="InterPro" id="IPR051013">
    <property type="entry name" value="MBL_superfamily_lactonases"/>
</dbReference>
<dbReference type="SMART" id="SM00849">
    <property type="entry name" value="Lactamase_B"/>
    <property type="match status" value="1"/>
</dbReference>
<dbReference type="EMBL" id="JADOXO010000120">
    <property type="protein sequence ID" value="KAF9812848.1"/>
    <property type="molecule type" value="Genomic_DNA"/>
</dbReference>
<dbReference type="InterPro" id="IPR036866">
    <property type="entry name" value="RibonucZ/Hydroxyglut_hydro"/>
</dbReference>